<name>A0A7Y9C715_9FLAO</name>
<gene>
    <name evidence="1" type="ORF">HZF10_17300</name>
</gene>
<dbReference type="RefSeq" id="WP_176007498.1">
    <property type="nucleotide sequence ID" value="NZ_JABWMI010000022.1"/>
</dbReference>
<reference evidence="1 2" key="1">
    <citation type="submission" date="2020-07" db="EMBL/GenBank/DDBJ databases">
        <authorList>
            <person name="Sun Q."/>
        </authorList>
    </citation>
    <scope>NUCLEOTIDE SEQUENCE [LARGE SCALE GENOMIC DNA]</scope>
    <source>
        <strain evidence="1 2">MAH-1</strain>
    </source>
</reference>
<comment type="caution">
    <text evidence="1">The sequence shown here is derived from an EMBL/GenBank/DDBJ whole genome shotgun (WGS) entry which is preliminary data.</text>
</comment>
<sequence length="185" mass="21889">MKALTLKFFDVLERNLSLKEFENWLYSLENSDGLKNNDLWKAFFNFNYTSKSGSYEFSKLLSNFDTDEYALYKFENTLKQILADGNLFRVVRSAHDFSLRYDYPLFAAIGDYDYELQNEYLSYESTRQKLAATAENLLQQWISLRTAEARLDFLKGKIPVQGKIRLAPDSSYFRFSGKLWNFWKN</sequence>
<evidence type="ECO:0000313" key="1">
    <source>
        <dbReference type="EMBL" id="NYA72690.1"/>
    </source>
</evidence>
<accession>A0A7Y9C715</accession>
<evidence type="ECO:0000313" key="2">
    <source>
        <dbReference type="Proteomes" id="UP000535020"/>
    </source>
</evidence>
<keyword evidence="2" id="KW-1185">Reference proteome</keyword>
<proteinExistence type="predicted"/>
<dbReference type="Proteomes" id="UP000535020">
    <property type="component" value="Unassembled WGS sequence"/>
</dbReference>
<protein>
    <submittedName>
        <fullName evidence="1">Uncharacterized protein</fullName>
    </submittedName>
</protein>
<dbReference type="EMBL" id="JACBJI010000010">
    <property type="protein sequence ID" value="NYA72690.1"/>
    <property type="molecule type" value="Genomic_DNA"/>
</dbReference>
<dbReference type="AlphaFoldDB" id="A0A7Y9C715"/>
<organism evidence="1 2">
    <name type="scientific">Flavobacterium agri</name>
    <dbReference type="NCBI Taxonomy" id="2743471"/>
    <lineage>
        <taxon>Bacteria</taxon>
        <taxon>Pseudomonadati</taxon>
        <taxon>Bacteroidota</taxon>
        <taxon>Flavobacteriia</taxon>
        <taxon>Flavobacteriales</taxon>
        <taxon>Flavobacteriaceae</taxon>
        <taxon>Flavobacterium</taxon>
    </lineage>
</organism>